<protein>
    <submittedName>
        <fullName evidence="1">Uncharacterized protein</fullName>
    </submittedName>
</protein>
<dbReference type="Proteomes" id="UP001251374">
    <property type="component" value="Unassembled WGS sequence"/>
</dbReference>
<sequence>MNVIDRTLRSLYNKQKYGELSSLYKIFNKKLGDAIASVLSEELKLYDSTRAFERIYVDFQWIDKIPLAAFVQPQTDVNGNSIDTETELGDLFIQYRHNNVWDNNGNSGAHQYCHRSLIVQAKLASEDNPRVPIGRVGKNKANPTSKEIKLLEEWPEFDLYETSGSKPPLAKNLVVSKSGLPFAFFGGFQHLAKTGRLGSLNMVRFVVKIFPNLS</sequence>
<name>A0ABU1HJD9_9GAMM</name>
<accession>A0ABU1HJD9</accession>
<proteinExistence type="predicted"/>
<gene>
    <name evidence="1" type="ORF">QC821_20205</name>
</gene>
<dbReference type="RefSeq" id="WP_309725081.1">
    <property type="nucleotide sequence ID" value="NZ_JARWAM010000022.1"/>
</dbReference>
<comment type="caution">
    <text evidence="1">The sequence shown here is derived from an EMBL/GenBank/DDBJ whole genome shotgun (WGS) entry which is preliminary data.</text>
</comment>
<evidence type="ECO:0000313" key="2">
    <source>
        <dbReference type="Proteomes" id="UP001251374"/>
    </source>
</evidence>
<organism evidence="1 2">
    <name type="scientific">Franzmannia qiaohouensis</name>
    <dbReference type="NCBI Taxonomy" id="1329370"/>
    <lineage>
        <taxon>Bacteria</taxon>
        <taxon>Pseudomonadati</taxon>
        <taxon>Pseudomonadota</taxon>
        <taxon>Gammaproteobacteria</taxon>
        <taxon>Oceanospirillales</taxon>
        <taxon>Halomonadaceae</taxon>
        <taxon>Franzmannia</taxon>
    </lineage>
</organism>
<dbReference type="EMBL" id="JARWAM010000022">
    <property type="protein sequence ID" value="MDR5907599.1"/>
    <property type="molecule type" value="Genomic_DNA"/>
</dbReference>
<keyword evidence="2" id="KW-1185">Reference proteome</keyword>
<reference evidence="1 2" key="1">
    <citation type="submission" date="2023-04" db="EMBL/GenBank/DDBJ databases">
        <title>A long-awaited taxogenomic arrangement of the family Halomonadaceae.</title>
        <authorList>
            <person name="De La Haba R."/>
            <person name="Chuvochina M."/>
            <person name="Wittouck S."/>
            <person name="Arahal D.R."/>
            <person name="Sanchez-Porro C."/>
            <person name="Hugenholtz P."/>
            <person name="Ventosa A."/>
        </authorList>
    </citation>
    <scope>NUCLEOTIDE SEQUENCE [LARGE SCALE GENOMIC DNA]</scope>
    <source>
        <strain evidence="1 2">DSM 26770</strain>
    </source>
</reference>
<evidence type="ECO:0000313" key="1">
    <source>
        <dbReference type="EMBL" id="MDR5907599.1"/>
    </source>
</evidence>